<feature type="transmembrane region" description="Helical" evidence="2">
    <location>
        <begin position="18"/>
        <end position="36"/>
    </location>
</feature>
<dbReference type="PANTHER" id="PTHR39174">
    <property type="entry name" value="INNER MEMBRANE PROTEIN-RELATED"/>
    <property type="match status" value="1"/>
</dbReference>
<dbReference type="PANTHER" id="PTHR39174:SF1">
    <property type="entry name" value="INNER MEMBRANE PROTEIN"/>
    <property type="match status" value="1"/>
</dbReference>
<dbReference type="InterPro" id="IPR010398">
    <property type="entry name" value="DUF997"/>
</dbReference>
<organism evidence="3 4">
    <name type="scientific">Nitratidesulfovibrio vulgaris (strain DP4)</name>
    <name type="common">Desulfovibrio vulgaris</name>
    <dbReference type="NCBI Taxonomy" id="391774"/>
    <lineage>
        <taxon>Bacteria</taxon>
        <taxon>Pseudomonadati</taxon>
        <taxon>Thermodesulfobacteriota</taxon>
        <taxon>Desulfovibrionia</taxon>
        <taxon>Desulfovibrionales</taxon>
        <taxon>Desulfovibrionaceae</taxon>
        <taxon>Nitratidesulfovibrio</taxon>
    </lineage>
</organism>
<evidence type="ECO:0000256" key="2">
    <source>
        <dbReference type="SAM" id="Phobius"/>
    </source>
</evidence>
<dbReference type="Pfam" id="PF06196">
    <property type="entry name" value="DUF997"/>
    <property type="match status" value="1"/>
</dbReference>
<gene>
    <name evidence="3" type="ordered locus">Dvul_2875</name>
</gene>
<evidence type="ECO:0008006" key="5">
    <source>
        <dbReference type="Google" id="ProtNLM"/>
    </source>
</evidence>
<dbReference type="HOGENOM" id="CLU_1616378_0_0_7"/>
<sequence length="164" mass="17317" precursor="true">MAQGTRKDRRFRQADREALLALFAYALYFIWWYVFAYGLGSGNPDDYSYVLGMPAWFFYSCIVGYPLITLTLWAIVRLFFKDMPLGEIDDDPGSPHGGASPSKAPDAKVGCPSSSVTDAMAASHDTCRPAPLAGFACGGSASAGAGEGQTLSVGPGDGTKGGRA</sequence>
<reference evidence="4" key="1">
    <citation type="journal article" date="2009" name="Environ. Microbiol.">
        <title>Contribution of mobile genetic elements to Desulfovibrio vulgaris genome plasticity.</title>
        <authorList>
            <person name="Walker C.B."/>
            <person name="Stolyar S."/>
            <person name="Chivian D."/>
            <person name="Pinel N."/>
            <person name="Gabster J.A."/>
            <person name="Dehal P.S."/>
            <person name="He Z."/>
            <person name="Yang Z.K."/>
            <person name="Yen H.C."/>
            <person name="Zhou J."/>
            <person name="Wall J.D."/>
            <person name="Hazen T.C."/>
            <person name="Arkin A.P."/>
            <person name="Stahl D.A."/>
        </authorList>
    </citation>
    <scope>NUCLEOTIDE SEQUENCE [LARGE SCALE GENOMIC DNA]</scope>
    <source>
        <strain evidence="4">DP4</strain>
    </source>
</reference>
<feature type="transmembrane region" description="Helical" evidence="2">
    <location>
        <begin position="56"/>
        <end position="80"/>
    </location>
</feature>
<evidence type="ECO:0000313" key="4">
    <source>
        <dbReference type="Proteomes" id="UP000009173"/>
    </source>
</evidence>
<dbReference type="KEGG" id="dvl:Dvul_2875"/>
<keyword evidence="2" id="KW-0812">Transmembrane</keyword>
<feature type="compositionally biased region" description="Gly residues" evidence="1">
    <location>
        <begin position="155"/>
        <end position="164"/>
    </location>
</feature>
<proteinExistence type="predicted"/>
<feature type="region of interest" description="Disordered" evidence="1">
    <location>
        <begin position="140"/>
        <end position="164"/>
    </location>
</feature>
<dbReference type="Proteomes" id="UP000009173">
    <property type="component" value="Chromosome"/>
</dbReference>
<dbReference type="RefSeq" id="WP_011793142.1">
    <property type="nucleotide sequence ID" value="NC_008751.1"/>
</dbReference>
<dbReference type="EMBL" id="CP000527">
    <property type="protein sequence ID" value="ABM29886.1"/>
    <property type="molecule type" value="Genomic_DNA"/>
</dbReference>
<keyword evidence="2" id="KW-0472">Membrane</keyword>
<evidence type="ECO:0000313" key="3">
    <source>
        <dbReference type="EMBL" id="ABM29886.1"/>
    </source>
</evidence>
<protein>
    <recommendedName>
        <fullName evidence="5">DUF997 family protein</fullName>
    </recommendedName>
</protein>
<dbReference type="AlphaFoldDB" id="A0A0H3AC38"/>
<accession>A0A0H3AC38</accession>
<feature type="region of interest" description="Disordered" evidence="1">
    <location>
        <begin position="90"/>
        <end position="116"/>
    </location>
</feature>
<evidence type="ECO:0000256" key="1">
    <source>
        <dbReference type="SAM" id="MobiDB-lite"/>
    </source>
</evidence>
<name>A0A0H3AC38_NITV4</name>
<keyword evidence="2" id="KW-1133">Transmembrane helix</keyword>